<name>A0A0K0E9I3_STRER</name>
<organism evidence="3">
    <name type="scientific">Strongyloides stercoralis</name>
    <name type="common">Threadworm</name>
    <dbReference type="NCBI Taxonomy" id="6248"/>
    <lineage>
        <taxon>Eukaryota</taxon>
        <taxon>Metazoa</taxon>
        <taxon>Ecdysozoa</taxon>
        <taxon>Nematoda</taxon>
        <taxon>Chromadorea</taxon>
        <taxon>Rhabditida</taxon>
        <taxon>Tylenchina</taxon>
        <taxon>Panagrolaimomorpha</taxon>
        <taxon>Strongyloidoidea</taxon>
        <taxon>Strongyloididae</taxon>
        <taxon>Strongyloides</taxon>
    </lineage>
</organism>
<evidence type="ECO:0000313" key="2">
    <source>
        <dbReference type="Proteomes" id="UP000035681"/>
    </source>
</evidence>
<protein>
    <submittedName>
        <fullName evidence="3">ZM domain-containing protein</fullName>
    </submittedName>
</protein>
<dbReference type="AlphaFoldDB" id="A0A0K0E9I3"/>
<dbReference type="Proteomes" id="UP000035681">
    <property type="component" value="Unplaced"/>
</dbReference>
<dbReference type="WBParaSite" id="SSTP_0000616600.1">
    <property type="protein sequence ID" value="SSTP_0000616600.1"/>
    <property type="gene ID" value="SSTP_0000616600"/>
</dbReference>
<feature type="region of interest" description="Disordered" evidence="1">
    <location>
        <begin position="1"/>
        <end position="25"/>
    </location>
</feature>
<feature type="region of interest" description="Disordered" evidence="1">
    <location>
        <begin position="171"/>
        <end position="192"/>
    </location>
</feature>
<reference evidence="3" key="1">
    <citation type="submission" date="2015-08" db="UniProtKB">
        <authorList>
            <consortium name="WormBaseParasite"/>
        </authorList>
    </citation>
    <scope>IDENTIFICATION</scope>
</reference>
<evidence type="ECO:0000256" key="1">
    <source>
        <dbReference type="SAM" id="MobiDB-lite"/>
    </source>
</evidence>
<dbReference type="WBParaSite" id="TCONS_00013037.p1">
    <property type="protein sequence ID" value="TCONS_00013037.p1"/>
    <property type="gene ID" value="XLOC_008828"/>
</dbReference>
<evidence type="ECO:0000313" key="3">
    <source>
        <dbReference type="WBParaSite" id="SSTP_0000616600.1"/>
    </source>
</evidence>
<proteinExistence type="predicted"/>
<accession>A0A0K0E9I3</accession>
<sequence>MKNVESKELRSVNETNYDKRTKEQLNADNPINMKENLTTNISNTTDECVIEGSEKFPTLLAAIRKVDTPPRISIEKKELNEFQQQFQNCNLIPSQFNIDNIDKPLKRKYNKKSKLPNITNEYDNYPSKGEDIFLDYPRHRGPKRFKSMESTKVDGALQNYNYTNFSIPQGSYTPESVKSDYTTNNSNPLSRISFNPNYPFDDGDENIRNNQIDNSIQNSQYFPDNYNNNVSQSNTNYMNNQVNYQYTKPIINNTPPTNFSMYNNLPENGPNFRNESTNITNPQPYSESSKNFINTKNIDNNKITTTIYTRRQINYLPNAPYLQYPNIKKESGVIYSNNSNGSIGGANNLTKTFVNDERQMYNITTNNINKSFPPNINNNNSNQNIMAQKCQSQTRYLTNFPNIHPNTRSNNVDGNYNNFYQNTYTGNSQNTSFTVTQQTSPTFTRTGNILPINNESFQYQTPKYETFSNVNKSYTNTSISTNIPLNSSSSSFYNINKYEENFPTINKYQYHNQEPSVVYQNIEEI</sequence>
<keyword evidence="2" id="KW-1185">Reference proteome</keyword>